<dbReference type="Gene3D" id="3.40.630.30">
    <property type="match status" value="1"/>
</dbReference>
<dbReference type="InterPro" id="IPR054597">
    <property type="entry name" value="FeeM_cat"/>
</dbReference>
<evidence type="ECO:0000259" key="1">
    <source>
        <dbReference type="Pfam" id="PF21926"/>
    </source>
</evidence>
<evidence type="ECO:0000313" key="3">
    <source>
        <dbReference type="Proteomes" id="UP001268089"/>
    </source>
</evidence>
<organism evidence="2 3">
    <name type="scientific">Rhodoferax saidenbachensis</name>
    <dbReference type="NCBI Taxonomy" id="1484693"/>
    <lineage>
        <taxon>Bacteria</taxon>
        <taxon>Pseudomonadati</taxon>
        <taxon>Pseudomonadota</taxon>
        <taxon>Betaproteobacteria</taxon>
        <taxon>Burkholderiales</taxon>
        <taxon>Comamonadaceae</taxon>
        <taxon>Rhodoferax</taxon>
    </lineage>
</organism>
<dbReference type="RefSeq" id="WP_310344308.1">
    <property type="nucleotide sequence ID" value="NZ_JAVDXO010000007.1"/>
</dbReference>
<comment type="caution">
    <text evidence="2">The sequence shown here is derived from an EMBL/GenBank/DDBJ whole genome shotgun (WGS) entry which is preliminary data.</text>
</comment>
<accession>A0ABU1ZTE3</accession>
<name>A0ABU1ZTE3_9BURK</name>
<reference evidence="2 3" key="1">
    <citation type="submission" date="2023-07" db="EMBL/GenBank/DDBJ databases">
        <title>Sorghum-associated microbial communities from plants grown in Nebraska, USA.</title>
        <authorList>
            <person name="Schachtman D."/>
        </authorList>
    </citation>
    <scope>NUCLEOTIDE SEQUENCE [LARGE SCALE GENOMIC DNA]</scope>
    <source>
        <strain evidence="2 3">BE308</strain>
    </source>
</reference>
<proteinExistence type="predicted"/>
<protein>
    <recommendedName>
        <fullName evidence="1">N-acyl amino acid synthase FeeM catalytic core domain-containing protein</fullName>
    </recommendedName>
</protein>
<dbReference type="EMBL" id="JAVDXO010000007">
    <property type="protein sequence ID" value="MDR7307801.1"/>
    <property type="molecule type" value="Genomic_DNA"/>
</dbReference>
<evidence type="ECO:0000313" key="2">
    <source>
        <dbReference type="EMBL" id="MDR7307801.1"/>
    </source>
</evidence>
<dbReference type="Pfam" id="PF21926">
    <property type="entry name" value="FeeM"/>
    <property type="match status" value="1"/>
</dbReference>
<sequence>MVQASCVSPLGFSSEILPFKVEIASRAQMEGVIQLRAASYGKHLPELGAKLREAEAADFEPGCEVFVATSKLDGSMLGTLRTHANQIKALPLQHSLKLPARFHGSRMVETTRLCVKGNPQSSLVRTALFKALHSYCLAQDVDWMMATGRRPVDRIYDSLYFSDVGEAGVFYPMTFTGGVPHRVMQLAPRAVQPLWHASQHSLHRFFFEAHHPDIDLSRAKPLVQPWHCPEIDAPQTTTEDSMVLTDSETEWKASAAMAL</sequence>
<gene>
    <name evidence="2" type="ORF">J2X15_003105</name>
</gene>
<dbReference type="SUPFAM" id="SSF55729">
    <property type="entry name" value="Acyl-CoA N-acyltransferases (Nat)"/>
    <property type="match status" value="1"/>
</dbReference>
<dbReference type="Proteomes" id="UP001268089">
    <property type="component" value="Unassembled WGS sequence"/>
</dbReference>
<keyword evidence="3" id="KW-1185">Reference proteome</keyword>
<dbReference type="InterPro" id="IPR016181">
    <property type="entry name" value="Acyl_CoA_acyltransferase"/>
</dbReference>
<feature type="domain" description="N-acyl amino acid synthase FeeM catalytic core" evidence="1">
    <location>
        <begin position="54"/>
        <end position="166"/>
    </location>
</feature>